<dbReference type="EMBL" id="OX465078">
    <property type="protein sequence ID" value="CAI9273778.1"/>
    <property type="molecule type" value="Genomic_DNA"/>
</dbReference>
<dbReference type="InterPro" id="IPR001471">
    <property type="entry name" value="AP2/ERF_dom"/>
</dbReference>
<dbReference type="Pfam" id="PF00847">
    <property type="entry name" value="AP2"/>
    <property type="match status" value="1"/>
</dbReference>
<dbReference type="SMART" id="SM00380">
    <property type="entry name" value="AP2"/>
    <property type="match status" value="1"/>
</dbReference>
<dbReference type="PRINTS" id="PR00367">
    <property type="entry name" value="ETHRSPELEMNT"/>
</dbReference>
<dbReference type="CDD" id="cd00018">
    <property type="entry name" value="AP2"/>
    <property type="match status" value="1"/>
</dbReference>
<evidence type="ECO:0000256" key="1">
    <source>
        <dbReference type="ARBA" id="ARBA00004123"/>
    </source>
</evidence>
<evidence type="ECO:0000259" key="9">
    <source>
        <dbReference type="PROSITE" id="PS51032"/>
    </source>
</evidence>
<dbReference type="InterPro" id="IPR016177">
    <property type="entry name" value="DNA-bd_dom_sf"/>
</dbReference>
<dbReference type="GO" id="GO:0005634">
    <property type="term" value="C:nucleus"/>
    <property type="evidence" value="ECO:0007669"/>
    <property type="project" value="UniProtKB-SubCell"/>
</dbReference>
<evidence type="ECO:0000256" key="5">
    <source>
        <dbReference type="ARBA" id="ARBA00023163"/>
    </source>
</evidence>
<evidence type="ECO:0000256" key="7">
    <source>
        <dbReference type="ARBA" id="ARBA00024343"/>
    </source>
</evidence>
<evidence type="ECO:0000256" key="2">
    <source>
        <dbReference type="ARBA" id="ARBA00022821"/>
    </source>
</evidence>
<sequence length="345" mass="37086">MDTNCNDSHLIPTTSSPPPITTASGGTASGSPPRNNNRKPKGKGGPDNSKFKYRGVRQRSWGKWVAEIREPRKRTRRWLGTFATAEDAARAYDRAAVILYGSRAQLNLQQPSVDGNSTATAAAAATTSASSSPRGAGSGSGSSTSASKTQTLRPILPRPASFNLTFSPSQTTPSGVPILANYVPYPFYPTVHHSTNSAENIVQYAMQLVQPYQYLAYPNLNKINVVEGEDPTLRMTTTSTTTSYDPNENPNPRNKDCQREQLQPVQQCQKHRPTKEEINSLVGSVGSSLSLVSNSPPTMMAGTSVSDPTSVAGGNPSSPSLWAATNDDEYPPPSIWDYGDPSFDF</sequence>
<comment type="similarity">
    <text evidence="7">Belongs to the AP2/ERF transcription factor family. ERF subfamily.</text>
</comment>
<dbReference type="Gene3D" id="3.30.730.10">
    <property type="entry name" value="AP2/ERF domain"/>
    <property type="match status" value="1"/>
</dbReference>
<feature type="region of interest" description="Disordered" evidence="8">
    <location>
        <begin position="236"/>
        <end position="276"/>
    </location>
</feature>
<feature type="region of interest" description="Disordered" evidence="8">
    <location>
        <begin position="124"/>
        <end position="154"/>
    </location>
</feature>
<accession>A0AA36DWH8</accession>
<feature type="region of interest" description="Disordered" evidence="8">
    <location>
        <begin position="293"/>
        <end position="345"/>
    </location>
</feature>
<evidence type="ECO:0000256" key="6">
    <source>
        <dbReference type="ARBA" id="ARBA00023242"/>
    </source>
</evidence>
<keyword evidence="3" id="KW-0805">Transcription regulation</keyword>
<dbReference type="Proteomes" id="UP001177003">
    <property type="component" value="Chromosome 2"/>
</dbReference>
<dbReference type="PROSITE" id="PS51032">
    <property type="entry name" value="AP2_ERF"/>
    <property type="match status" value="1"/>
</dbReference>
<feature type="domain" description="AP2/ERF" evidence="9">
    <location>
        <begin position="52"/>
        <end position="109"/>
    </location>
</feature>
<dbReference type="GO" id="GO:0045893">
    <property type="term" value="P:positive regulation of DNA-templated transcription"/>
    <property type="evidence" value="ECO:0007669"/>
    <property type="project" value="TreeGrafter"/>
</dbReference>
<feature type="region of interest" description="Disordered" evidence="8">
    <location>
        <begin position="1"/>
        <end position="56"/>
    </location>
</feature>
<evidence type="ECO:0000256" key="3">
    <source>
        <dbReference type="ARBA" id="ARBA00023015"/>
    </source>
</evidence>
<name>A0AA36DWH8_LACSI</name>
<dbReference type="GO" id="GO:0000976">
    <property type="term" value="F:transcription cis-regulatory region binding"/>
    <property type="evidence" value="ECO:0007669"/>
    <property type="project" value="TreeGrafter"/>
</dbReference>
<feature type="compositionally biased region" description="Low complexity" evidence="8">
    <location>
        <begin position="124"/>
        <end position="147"/>
    </location>
</feature>
<evidence type="ECO:0000256" key="4">
    <source>
        <dbReference type="ARBA" id="ARBA00023125"/>
    </source>
</evidence>
<gene>
    <name evidence="10" type="ORF">LSALG_LOCUS13903</name>
</gene>
<comment type="subcellular location">
    <subcellularLocation>
        <location evidence="1">Nucleus</location>
    </subcellularLocation>
</comment>
<dbReference type="InterPro" id="IPR036955">
    <property type="entry name" value="AP2/ERF_dom_sf"/>
</dbReference>
<keyword evidence="4" id="KW-0238">DNA-binding</keyword>
<keyword evidence="11" id="KW-1185">Reference proteome</keyword>
<protein>
    <recommendedName>
        <fullName evidence="9">AP2/ERF domain-containing protein</fullName>
    </recommendedName>
</protein>
<dbReference type="GO" id="GO:0006952">
    <property type="term" value="P:defense response"/>
    <property type="evidence" value="ECO:0007669"/>
    <property type="project" value="UniProtKB-KW"/>
</dbReference>
<organism evidence="10 11">
    <name type="scientific">Lactuca saligna</name>
    <name type="common">Willowleaf lettuce</name>
    <dbReference type="NCBI Taxonomy" id="75948"/>
    <lineage>
        <taxon>Eukaryota</taxon>
        <taxon>Viridiplantae</taxon>
        <taxon>Streptophyta</taxon>
        <taxon>Embryophyta</taxon>
        <taxon>Tracheophyta</taxon>
        <taxon>Spermatophyta</taxon>
        <taxon>Magnoliopsida</taxon>
        <taxon>eudicotyledons</taxon>
        <taxon>Gunneridae</taxon>
        <taxon>Pentapetalae</taxon>
        <taxon>asterids</taxon>
        <taxon>campanulids</taxon>
        <taxon>Asterales</taxon>
        <taxon>Asteraceae</taxon>
        <taxon>Cichorioideae</taxon>
        <taxon>Cichorieae</taxon>
        <taxon>Lactucinae</taxon>
        <taxon>Lactuca</taxon>
    </lineage>
</organism>
<reference evidence="10" key="1">
    <citation type="submission" date="2023-04" db="EMBL/GenBank/DDBJ databases">
        <authorList>
            <person name="Vijverberg K."/>
            <person name="Xiong W."/>
            <person name="Schranz E."/>
        </authorList>
    </citation>
    <scope>NUCLEOTIDE SEQUENCE</scope>
</reference>
<dbReference type="FunFam" id="3.30.730.10:FF:000001">
    <property type="entry name" value="Ethylene-responsive transcription factor 2"/>
    <property type="match status" value="1"/>
</dbReference>
<dbReference type="SUPFAM" id="SSF54171">
    <property type="entry name" value="DNA-binding domain"/>
    <property type="match status" value="1"/>
</dbReference>
<evidence type="ECO:0000256" key="8">
    <source>
        <dbReference type="SAM" id="MobiDB-lite"/>
    </source>
</evidence>
<dbReference type="PANTHER" id="PTHR31241:SF24">
    <property type="entry name" value="ETHYLENE-RESPONSIVE TRANSCRIPTION FACTOR ABI4"/>
    <property type="match status" value="1"/>
</dbReference>
<keyword evidence="2" id="KW-0611">Plant defense</keyword>
<dbReference type="PANTHER" id="PTHR31241">
    <property type="entry name" value="DEHYDRATION-RESPONSIVE ELEMENT-BINDING PROTEIN 2C"/>
    <property type="match status" value="1"/>
</dbReference>
<evidence type="ECO:0000313" key="10">
    <source>
        <dbReference type="EMBL" id="CAI9273778.1"/>
    </source>
</evidence>
<evidence type="ECO:0000313" key="11">
    <source>
        <dbReference type="Proteomes" id="UP001177003"/>
    </source>
</evidence>
<keyword evidence="5" id="KW-0804">Transcription</keyword>
<dbReference type="AlphaFoldDB" id="A0AA36DWH8"/>
<keyword evidence="6" id="KW-0539">Nucleus</keyword>
<proteinExistence type="inferred from homology"/>
<dbReference type="GO" id="GO:0003700">
    <property type="term" value="F:DNA-binding transcription factor activity"/>
    <property type="evidence" value="ECO:0007669"/>
    <property type="project" value="InterPro"/>
</dbReference>